<proteinExistence type="predicted"/>
<accession>A0A0L6JPP1</accession>
<evidence type="ECO:0000313" key="3">
    <source>
        <dbReference type="Proteomes" id="UP000036923"/>
    </source>
</evidence>
<dbReference type="eggNOG" id="COG4734">
    <property type="taxonomic scope" value="Bacteria"/>
</dbReference>
<dbReference type="STRING" id="398512.Bccel_3015"/>
<feature type="domain" description="DUF3846" evidence="1">
    <location>
        <begin position="8"/>
        <end position="104"/>
    </location>
</feature>
<name>A0A0L6JPP1_9FIRM</name>
<sequence length="147" mass="16862">MNDNNNLIRILIVEPQKQPYVKDIENDFRAMQAVVGGPIEYSYLTDDAHIYCNEEGKLLGLTGNRRIDNGDVIAGTFFICGDNGYGEDISLTDEQVAQYTERFKEPEYFSYKEMDNMVIARVKPAVNIDDFLAQMEFVQDDEEDLEL</sequence>
<dbReference type="EMBL" id="LGTC01000001">
    <property type="protein sequence ID" value="KNY27744.1"/>
    <property type="molecule type" value="Genomic_DNA"/>
</dbReference>
<dbReference type="AlphaFoldDB" id="A0A0L6JPP1"/>
<organism evidence="2 3">
    <name type="scientific">Pseudobacteroides cellulosolvens ATCC 35603 = DSM 2933</name>
    <dbReference type="NCBI Taxonomy" id="398512"/>
    <lineage>
        <taxon>Bacteria</taxon>
        <taxon>Bacillati</taxon>
        <taxon>Bacillota</taxon>
        <taxon>Clostridia</taxon>
        <taxon>Eubacteriales</taxon>
        <taxon>Oscillospiraceae</taxon>
        <taxon>Pseudobacteroides</taxon>
    </lineage>
</organism>
<dbReference type="Proteomes" id="UP000036923">
    <property type="component" value="Unassembled WGS sequence"/>
</dbReference>
<evidence type="ECO:0000259" key="1">
    <source>
        <dbReference type="Pfam" id="PF12957"/>
    </source>
</evidence>
<evidence type="ECO:0000313" key="2">
    <source>
        <dbReference type="EMBL" id="KNY27744.1"/>
    </source>
</evidence>
<protein>
    <recommendedName>
        <fullName evidence="1">DUF3846 domain-containing protein</fullName>
    </recommendedName>
</protein>
<dbReference type="PATRIC" id="fig|398512.5.peg.3164"/>
<comment type="caution">
    <text evidence="2">The sequence shown here is derived from an EMBL/GenBank/DDBJ whole genome shotgun (WGS) entry which is preliminary data.</text>
</comment>
<gene>
    <name evidence="2" type="ORF">Bccel_3015</name>
</gene>
<dbReference type="RefSeq" id="WP_242853179.1">
    <property type="nucleotide sequence ID" value="NZ_JQKC01000035.1"/>
</dbReference>
<reference evidence="3" key="1">
    <citation type="submission" date="2015-07" db="EMBL/GenBank/DDBJ databases">
        <title>Near-Complete Genome Sequence of the Cellulolytic Bacterium Bacteroides (Pseudobacteroides) cellulosolvens ATCC 35603.</title>
        <authorList>
            <person name="Dassa B."/>
            <person name="Utturkar S.M."/>
            <person name="Klingeman D.M."/>
            <person name="Hurt R.A."/>
            <person name="Keller M."/>
            <person name="Xu J."/>
            <person name="Reddy Y.H.K."/>
            <person name="Borovok I."/>
            <person name="Grinberg I.R."/>
            <person name="Lamed R."/>
            <person name="Zhivin O."/>
            <person name="Bayer E.A."/>
            <person name="Brown S.D."/>
        </authorList>
    </citation>
    <scope>NUCLEOTIDE SEQUENCE [LARGE SCALE GENOMIC DNA]</scope>
    <source>
        <strain evidence="3">DSM 2933</strain>
    </source>
</reference>
<keyword evidence="3" id="KW-1185">Reference proteome</keyword>
<dbReference type="Pfam" id="PF12957">
    <property type="entry name" value="DUF3846"/>
    <property type="match status" value="1"/>
</dbReference>
<dbReference type="InterPro" id="IPR024559">
    <property type="entry name" value="DUF3846"/>
</dbReference>